<dbReference type="Pfam" id="PF00067">
    <property type="entry name" value="p450"/>
    <property type="match status" value="1"/>
</dbReference>
<gene>
    <name evidence="6" type="ORF">OEA41_009972</name>
</gene>
<evidence type="ECO:0000256" key="2">
    <source>
        <dbReference type="ARBA" id="ARBA00010617"/>
    </source>
</evidence>
<name>A0AAD9YY57_9LECA</name>
<dbReference type="InterPro" id="IPR001128">
    <property type="entry name" value="Cyt_P450"/>
</dbReference>
<dbReference type="AlphaFoldDB" id="A0AAD9YY57"/>
<proteinExistence type="inferred from homology"/>
<keyword evidence="4" id="KW-0408">Iron</keyword>
<dbReference type="GO" id="GO:0005506">
    <property type="term" value="F:iron ion binding"/>
    <property type="evidence" value="ECO:0007669"/>
    <property type="project" value="InterPro"/>
</dbReference>
<reference evidence="6" key="1">
    <citation type="submission" date="2022-11" db="EMBL/GenBank/DDBJ databases">
        <title>Chromosomal genome sequence assembly and mating type (MAT) locus characterization of the leprose asexual lichenized fungus Lepraria neglecta (Nyl.) Erichsen.</title>
        <authorList>
            <person name="Allen J.L."/>
            <person name="Pfeffer B."/>
        </authorList>
    </citation>
    <scope>NUCLEOTIDE SEQUENCE</scope>
    <source>
        <strain evidence="6">Allen 5258</strain>
    </source>
</reference>
<keyword evidence="3" id="KW-0479">Metal-binding</keyword>
<protein>
    <recommendedName>
        <fullName evidence="8">Cytochrome P450</fullName>
    </recommendedName>
</protein>
<dbReference type="InterPro" id="IPR036396">
    <property type="entry name" value="Cyt_P450_sf"/>
</dbReference>
<evidence type="ECO:0000256" key="4">
    <source>
        <dbReference type="ARBA" id="ARBA00023004"/>
    </source>
</evidence>
<evidence type="ECO:0000313" key="7">
    <source>
        <dbReference type="Proteomes" id="UP001276659"/>
    </source>
</evidence>
<dbReference type="GO" id="GO:0016705">
    <property type="term" value="F:oxidoreductase activity, acting on paired donors, with incorporation or reduction of molecular oxygen"/>
    <property type="evidence" value="ECO:0007669"/>
    <property type="project" value="InterPro"/>
</dbReference>
<organism evidence="6 7">
    <name type="scientific">Lepraria neglecta</name>
    <dbReference type="NCBI Taxonomy" id="209136"/>
    <lineage>
        <taxon>Eukaryota</taxon>
        <taxon>Fungi</taxon>
        <taxon>Dikarya</taxon>
        <taxon>Ascomycota</taxon>
        <taxon>Pezizomycotina</taxon>
        <taxon>Lecanoromycetes</taxon>
        <taxon>OSLEUM clade</taxon>
        <taxon>Lecanoromycetidae</taxon>
        <taxon>Lecanorales</taxon>
        <taxon>Lecanorineae</taxon>
        <taxon>Stereocaulaceae</taxon>
        <taxon>Lepraria</taxon>
    </lineage>
</organism>
<dbReference type="GO" id="GO:0020037">
    <property type="term" value="F:heme binding"/>
    <property type="evidence" value="ECO:0007669"/>
    <property type="project" value="InterPro"/>
</dbReference>
<accession>A0AAD9YY57</accession>
<dbReference type="SUPFAM" id="SSF48264">
    <property type="entry name" value="Cytochrome P450"/>
    <property type="match status" value="1"/>
</dbReference>
<comment type="similarity">
    <text evidence="2">Belongs to the cytochrome P450 family.</text>
</comment>
<dbReference type="EMBL" id="JASNWA010000011">
    <property type="protein sequence ID" value="KAK3166847.1"/>
    <property type="molecule type" value="Genomic_DNA"/>
</dbReference>
<dbReference type="GO" id="GO:0004497">
    <property type="term" value="F:monooxygenase activity"/>
    <property type="evidence" value="ECO:0007669"/>
    <property type="project" value="InterPro"/>
</dbReference>
<evidence type="ECO:0000313" key="6">
    <source>
        <dbReference type="EMBL" id="KAK3166847.1"/>
    </source>
</evidence>
<sequence>MTWGEEPTDILSEQSEYYPVNAATANGRYVYTLFSGIDEIWHGNLRKSINWIFTPRAAASYEPIVDNTLRLFLQEINRRFADRDGPDGVIDFSRWFLYFTFDVMGDLTYSRRYGFLESGRDVDGIISYVQNFLSYGFFLGQAPIIDRLFRHNIIIMWLERHGLKLSSVFPGVPFTNQRLQERQEEYKVGDNSKRLGQGVSDDGGVEDNDEDLLDRFFRAKKDHPDHVTDKEIRSLSLTMMFAGSETT</sequence>
<dbReference type="InterPro" id="IPR050121">
    <property type="entry name" value="Cytochrome_P450_monoxygenase"/>
</dbReference>
<dbReference type="PANTHER" id="PTHR24305:SF232">
    <property type="entry name" value="P450, PUTATIVE (EUROFUNG)-RELATED"/>
    <property type="match status" value="1"/>
</dbReference>
<dbReference type="PANTHER" id="PTHR24305">
    <property type="entry name" value="CYTOCHROME P450"/>
    <property type="match status" value="1"/>
</dbReference>
<dbReference type="Gene3D" id="1.10.630.10">
    <property type="entry name" value="Cytochrome P450"/>
    <property type="match status" value="1"/>
</dbReference>
<comment type="cofactor">
    <cofactor evidence="1">
        <name>heme</name>
        <dbReference type="ChEBI" id="CHEBI:30413"/>
    </cofactor>
</comment>
<evidence type="ECO:0000256" key="3">
    <source>
        <dbReference type="ARBA" id="ARBA00022723"/>
    </source>
</evidence>
<comment type="caution">
    <text evidence="6">The sequence shown here is derived from an EMBL/GenBank/DDBJ whole genome shotgun (WGS) entry which is preliminary data.</text>
</comment>
<feature type="region of interest" description="Disordered" evidence="5">
    <location>
        <begin position="185"/>
        <end position="207"/>
    </location>
</feature>
<evidence type="ECO:0008006" key="8">
    <source>
        <dbReference type="Google" id="ProtNLM"/>
    </source>
</evidence>
<evidence type="ECO:0000256" key="1">
    <source>
        <dbReference type="ARBA" id="ARBA00001971"/>
    </source>
</evidence>
<dbReference type="Proteomes" id="UP001276659">
    <property type="component" value="Unassembled WGS sequence"/>
</dbReference>
<keyword evidence="7" id="KW-1185">Reference proteome</keyword>
<evidence type="ECO:0000256" key="5">
    <source>
        <dbReference type="SAM" id="MobiDB-lite"/>
    </source>
</evidence>